<dbReference type="WBParaSite" id="nRc.2.0.1.t26923-RA">
    <property type="protein sequence ID" value="nRc.2.0.1.t26923-RA"/>
    <property type="gene ID" value="nRc.2.0.1.g26923"/>
</dbReference>
<accession>A0A915JLE6</accession>
<sequence length="89" mass="10484">MLDMRCLNIDDRRSRLIKNVHQHHEISSAESILTLHDCDTLEQMRQAWHRLCDAGTADDDSIASLHQAYCRKYFVVRMSVIQISYQYSE</sequence>
<proteinExistence type="predicted"/>
<dbReference type="Proteomes" id="UP000887565">
    <property type="component" value="Unplaced"/>
</dbReference>
<name>A0A915JLE6_ROMCU</name>
<protein>
    <submittedName>
        <fullName evidence="2">Uncharacterized protein</fullName>
    </submittedName>
</protein>
<reference evidence="2" key="1">
    <citation type="submission" date="2022-11" db="UniProtKB">
        <authorList>
            <consortium name="WormBaseParasite"/>
        </authorList>
    </citation>
    <scope>IDENTIFICATION</scope>
</reference>
<keyword evidence="1" id="KW-1185">Reference proteome</keyword>
<evidence type="ECO:0000313" key="2">
    <source>
        <dbReference type="WBParaSite" id="nRc.2.0.1.t26923-RA"/>
    </source>
</evidence>
<dbReference type="AlphaFoldDB" id="A0A915JLE6"/>
<organism evidence="1 2">
    <name type="scientific">Romanomermis culicivorax</name>
    <name type="common">Nematode worm</name>
    <dbReference type="NCBI Taxonomy" id="13658"/>
    <lineage>
        <taxon>Eukaryota</taxon>
        <taxon>Metazoa</taxon>
        <taxon>Ecdysozoa</taxon>
        <taxon>Nematoda</taxon>
        <taxon>Enoplea</taxon>
        <taxon>Dorylaimia</taxon>
        <taxon>Mermithida</taxon>
        <taxon>Mermithoidea</taxon>
        <taxon>Mermithidae</taxon>
        <taxon>Romanomermis</taxon>
    </lineage>
</organism>
<evidence type="ECO:0000313" key="1">
    <source>
        <dbReference type="Proteomes" id="UP000887565"/>
    </source>
</evidence>